<dbReference type="EMBL" id="ABEU02000013">
    <property type="protein sequence ID" value="PNR42094.1"/>
    <property type="molecule type" value="Genomic_DNA"/>
</dbReference>
<keyword evidence="1" id="KW-0732">Signal</keyword>
<dbReference type="Gramene" id="Pp3c13_3389V3.1">
    <property type="protein sequence ID" value="Pp3c13_3389V3.1"/>
    <property type="gene ID" value="Pp3c13_3389"/>
</dbReference>
<sequence length="103" mass="11632">MLLYLVTFWLCLYDSFNGYLGSIVSFGSLRLIAGSLADEKKILSSNRTDKALLIFSLIHRKLPTPPTPRNREALACLALRLHVFAAISVGLNQILFLRDFEDF</sequence>
<proteinExistence type="predicted"/>
<evidence type="ECO:0000313" key="4">
    <source>
        <dbReference type="Proteomes" id="UP000006727"/>
    </source>
</evidence>
<gene>
    <name evidence="2" type="ORF">PHYPA_016923</name>
</gene>
<keyword evidence="4" id="KW-1185">Reference proteome</keyword>
<feature type="signal peptide" evidence="1">
    <location>
        <begin position="1"/>
        <end position="18"/>
    </location>
</feature>
<dbReference type="EnsemblPlants" id="Pp3c13_3389V3.1">
    <property type="protein sequence ID" value="Pp3c13_3389V3.1"/>
    <property type="gene ID" value="Pp3c13_3389"/>
</dbReference>
<reference evidence="2 4" key="1">
    <citation type="journal article" date="2008" name="Science">
        <title>The Physcomitrella genome reveals evolutionary insights into the conquest of land by plants.</title>
        <authorList>
            <person name="Rensing S."/>
            <person name="Lang D."/>
            <person name="Zimmer A."/>
            <person name="Terry A."/>
            <person name="Salamov A."/>
            <person name="Shapiro H."/>
            <person name="Nishiyama T."/>
            <person name="Perroud P.-F."/>
            <person name="Lindquist E."/>
            <person name="Kamisugi Y."/>
            <person name="Tanahashi T."/>
            <person name="Sakakibara K."/>
            <person name="Fujita T."/>
            <person name="Oishi K."/>
            <person name="Shin-I T."/>
            <person name="Kuroki Y."/>
            <person name="Toyoda A."/>
            <person name="Suzuki Y."/>
            <person name="Hashimoto A."/>
            <person name="Yamaguchi K."/>
            <person name="Sugano A."/>
            <person name="Kohara Y."/>
            <person name="Fujiyama A."/>
            <person name="Anterola A."/>
            <person name="Aoki S."/>
            <person name="Ashton N."/>
            <person name="Barbazuk W.B."/>
            <person name="Barker E."/>
            <person name="Bennetzen J."/>
            <person name="Bezanilla M."/>
            <person name="Blankenship R."/>
            <person name="Cho S.H."/>
            <person name="Dutcher S."/>
            <person name="Estelle M."/>
            <person name="Fawcett J.A."/>
            <person name="Gundlach H."/>
            <person name="Hanada K."/>
            <person name="Heyl A."/>
            <person name="Hicks K.A."/>
            <person name="Hugh J."/>
            <person name="Lohr M."/>
            <person name="Mayer K."/>
            <person name="Melkozernov A."/>
            <person name="Murata T."/>
            <person name="Nelson D."/>
            <person name="Pils B."/>
            <person name="Prigge M."/>
            <person name="Reiss B."/>
            <person name="Renner T."/>
            <person name="Rombauts S."/>
            <person name="Rushton P."/>
            <person name="Sanderfoot A."/>
            <person name="Schween G."/>
            <person name="Shiu S.-H."/>
            <person name="Stueber K."/>
            <person name="Theodoulou F.L."/>
            <person name="Tu H."/>
            <person name="Van de Peer Y."/>
            <person name="Verrier P.J."/>
            <person name="Waters E."/>
            <person name="Wood A."/>
            <person name="Yang L."/>
            <person name="Cove D."/>
            <person name="Cuming A."/>
            <person name="Hasebe M."/>
            <person name="Lucas S."/>
            <person name="Mishler D.B."/>
            <person name="Reski R."/>
            <person name="Grigoriev I."/>
            <person name="Quatrano R.S."/>
            <person name="Boore J.L."/>
        </authorList>
    </citation>
    <scope>NUCLEOTIDE SEQUENCE [LARGE SCALE GENOMIC DNA]</scope>
    <source>
        <strain evidence="3 4">cv. Gransden 2004</strain>
    </source>
</reference>
<name>A0A2K1JKK7_PHYPA</name>
<dbReference type="Proteomes" id="UP000006727">
    <property type="component" value="Chromosome 13"/>
</dbReference>
<protein>
    <submittedName>
        <fullName evidence="2 3">Uncharacterized protein</fullName>
    </submittedName>
</protein>
<dbReference type="InParanoid" id="A0A2K1JKK7"/>
<feature type="chain" id="PRO_5036042887" evidence="1">
    <location>
        <begin position="19"/>
        <end position="103"/>
    </location>
</feature>
<evidence type="ECO:0000256" key="1">
    <source>
        <dbReference type="SAM" id="SignalP"/>
    </source>
</evidence>
<evidence type="ECO:0000313" key="3">
    <source>
        <dbReference type="EnsemblPlants" id="Pp3c13_3389V3.1"/>
    </source>
</evidence>
<dbReference type="AlphaFoldDB" id="A0A2K1JKK7"/>
<dbReference type="PaxDb" id="3218-PP1S107_78V6.1"/>
<organism evidence="2">
    <name type="scientific">Physcomitrium patens</name>
    <name type="common">Spreading-leaved earth moss</name>
    <name type="synonym">Physcomitrella patens</name>
    <dbReference type="NCBI Taxonomy" id="3218"/>
    <lineage>
        <taxon>Eukaryota</taxon>
        <taxon>Viridiplantae</taxon>
        <taxon>Streptophyta</taxon>
        <taxon>Embryophyta</taxon>
        <taxon>Bryophyta</taxon>
        <taxon>Bryophytina</taxon>
        <taxon>Bryopsida</taxon>
        <taxon>Funariidae</taxon>
        <taxon>Funariales</taxon>
        <taxon>Funariaceae</taxon>
        <taxon>Physcomitrium</taxon>
    </lineage>
</organism>
<reference evidence="2 4" key="2">
    <citation type="journal article" date="2018" name="Plant J.">
        <title>The Physcomitrella patens chromosome-scale assembly reveals moss genome structure and evolution.</title>
        <authorList>
            <person name="Lang D."/>
            <person name="Ullrich K.K."/>
            <person name="Murat F."/>
            <person name="Fuchs J."/>
            <person name="Jenkins J."/>
            <person name="Haas F.B."/>
            <person name="Piednoel M."/>
            <person name="Gundlach H."/>
            <person name="Van Bel M."/>
            <person name="Meyberg R."/>
            <person name="Vives C."/>
            <person name="Morata J."/>
            <person name="Symeonidi A."/>
            <person name="Hiss M."/>
            <person name="Muchero W."/>
            <person name="Kamisugi Y."/>
            <person name="Saleh O."/>
            <person name="Blanc G."/>
            <person name="Decker E.L."/>
            <person name="van Gessel N."/>
            <person name="Grimwood J."/>
            <person name="Hayes R.D."/>
            <person name="Graham S.W."/>
            <person name="Gunter L.E."/>
            <person name="McDaniel S.F."/>
            <person name="Hoernstein S.N.W."/>
            <person name="Larsson A."/>
            <person name="Li F.W."/>
            <person name="Perroud P.F."/>
            <person name="Phillips J."/>
            <person name="Ranjan P."/>
            <person name="Rokshar D.S."/>
            <person name="Rothfels C.J."/>
            <person name="Schneider L."/>
            <person name="Shu S."/>
            <person name="Stevenson D.W."/>
            <person name="Thummler F."/>
            <person name="Tillich M."/>
            <person name="Villarreal Aguilar J.C."/>
            <person name="Widiez T."/>
            <person name="Wong G.K."/>
            <person name="Wymore A."/>
            <person name="Zhang Y."/>
            <person name="Zimmer A.D."/>
            <person name="Quatrano R.S."/>
            <person name="Mayer K.F.X."/>
            <person name="Goodstein D."/>
            <person name="Casacuberta J.M."/>
            <person name="Vandepoele K."/>
            <person name="Reski R."/>
            <person name="Cuming A.C."/>
            <person name="Tuskan G.A."/>
            <person name="Maumus F."/>
            <person name="Salse J."/>
            <person name="Schmutz J."/>
            <person name="Rensing S.A."/>
        </authorList>
    </citation>
    <scope>NUCLEOTIDE SEQUENCE [LARGE SCALE GENOMIC DNA]</scope>
    <source>
        <strain evidence="3 4">cv. Gransden 2004</strain>
    </source>
</reference>
<accession>A0A2K1JKK7</accession>
<evidence type="ECO:0000313" key="2">
    <source>
        <dbReference type="EMBL" id="PNR42094.1"/>
    </source>
</evidence>
<reference evidence="3" key="3">
    <citation type="submission" date="2020-12" db="UniProtKB">
        <authorList>
            <consortium name="EnsemblPlants"/>
        </authorList>
    </citation>
    <scope>IDENTIFICATION</scope>
</reference>